<reference evidence="1 2" key="1">
    <citation type="submission" date="2016-10" db="EMBL/GenBank/DDBJ databases">
        <title>Genome sequence of the basidiomycete white-rot fungus Trametes pubescens.</title>
        <authorList>
            <person name="Makela M.R."/>
            <person name="Granchi Z."/>
            <person name="Peng M."/>
            <person name="De Vries R.P."/>
            <person name="Grigoriev I."/>
            <person name="Riley R."/>
            <person name="Hilden K."/>
        </authorList>
    </citation>
    <scope>NUCLEOTIDE SEQUENCE [LARGE SCALE GENOMIC DNA]</scope>
    <source>
        <strain evidence="1 2">FBCC735</strain>
    </source>
</reference>
<proteinExistence type="predicted"/>
<comment type="caution">
    <text evidence="1">The sequence shown here is derived from an EMBL/GenBank/DDBJ whole genome shotgun (WGS) entry which is preliminary data.</text>
</comment>
<dbReference type="Proteomes" id="UP000184267">
    <property type="component" value="Unassembled WGS sequence"/>
</dbReference>
<evidence type="ECO:0000313" key="2">
    <source>
        <dbReference type="Proteomes" id="UP000184267"/>
    </source>
</evidence>
<sequence length="504" mass="56162">MDNAHLIPDILLHIPSFADKKTICQLMQTCRALNHYGAKDLLACYISLNTGSKQAVLSFLQFLARDIPYRLSHFRTLQLTRSASSLCPTAEAEEVGRLLESLFILLARSGSLQSLNIDYVEVILDLETSDLSGAISMVGTLKSLHLSIVGHRAANMLMMSRSSLEDADISMDEQYQDDGDLEHGEESELFRLDSRKLSHLLHGSRHSLRFLTVCGNGLGGAHVGPRYPRLARLVHLFPDTLCMRNYVHAFPNLQDLVVSFSFDDFDLSTWDEFEQLRSENVHEQADYAAWSSLWLFDGSIATLFLLAPLCHIHALELTDEQNLSEQASKELDMLRSCVDIARPRHISLTSYSGRWLFDTAFLSTWTRPALQSLVHIELVLSLCPNYGDGQNTGPEVDLARGLDNVVVHIVSVVRSLYSFSLSLDAAPERDPSPIAARPLGALEQTLAEWDLDAFARRVRAAGAVGPLESVAIRLRRHRTRVEQTVQLGPVYTLGELRSVGADVE</sequence>
<dbReference type="OMA" id="RDIASFM"/>
<dbReference type="EMBL" id="MNAD01000141">
    <property type="protein sequence ID" value="OJT15684.1"/>
    <property type="molecule type" value="Genomic_DNA"/>
</dbReference>
<evidence type="ECO:0000313" key="1">
    <source>
        <dbReference type="EMBL" id="OJT15684.1"/>
    </source>
</evidence>
<organism evidence="1 2">
    <name type="scientific">Trametes pubescens</name>
    <name type="common">White-rot fungus</name>
    <dbReference type="NCBI Taxonomy" id="154538"/>
    <lineage>
        <taxon>Eukaryota</taxon>
        <taxon>Fungi</taxon>
        <taxon>Dikarya</taxon>
        <taxon>Basidiomycota</taxon>
        <taxon>Agaricomycotina</taxon>
        <taxon>Agaricomycetes</taxon>
        <taxon>Polyporales</taxon>
        <taxon>Polyporaceae</taxon>
        <taxon>Trametes</taxon>
    </lineage>
</organism>
<keyword evidence="2" id="KW-1185">Reference proteome</keyword>
<gene>
    <name evidence="1" type="ORF">TRAPUB_5062</name>
</gene>
<evidence type="ECO:0008006" key="3">
    <source>
        <dbReference type="Google" id="ProtNLM"/>
    </source>
</evidence>
<dbReference type="AlphaFoldDB" id="A0A1M2W750"/>
<dbReference type="OrthoDB" id="2754197at2759"/>
<protein>
    <recommendedName>
        <fullName evidence="3">F-box domain-containing protein</fullName>
    </recommendedName>
</protein>
<accession>A0A1M2W750</accession>
<name>A0A1M2W750_TRAPU</name>